<dbReference type="STRING" id="1117702.AQZ52_12695"/>
<sequence length="135" mass="14074">MIRAATITLFLLAAAPAMAAPGGAMWTVPQGRWTCELPGDATTPPLPQPDNNFSIVPDSSYVVGGVRGTYLLLGNTFTMTSGPFAGRRFDKVGLSLIKLGPDGRREALRCVRAGAVRDDDSAGYAYSADGAAPAE</sequence>
<accession>A0A117UTS5</accession>
<organism evidence="2 3">
    <name type="scientific">Novosphingobium fuchskuhlense</name>
    <dbReference type="NCBI Taxonomy" id="1117702"/>
    <lineage>
        <taxon>Bacteria</taxon>
        <taxon>Pseudomonadati</taxon>
        <taxon>Pseudomonadota</taxon>
        <taxon>Alphaproteobacteria</taxon>
        <taxon>Sphingomonadales</taxon>
        <taxon>Sphingomonadaceae</taxon>
        <taxon>Novosphingobium</taxon>
    </lineage>
</organism>
<keyword evidence="3" id="KW-1185">Reference proteome</keyword>
<dbReference type="RefSeq" id="WP_067911280.1">
    <property type="nucleotide sequence ID" value="NZ_KQ954245.1"/>
</dbReference>
<evidence type="ECO:0000313" key="3">
    <source>
        <dbReference type="Proteomes" id="UP000058012"/>
    </source>
</evidence>
<reference evidence="2 3" key="1">
    <citation type="submission" date="2015-10" db="EMBL/GenBank/DDBJ databases">
        <title>Draft genome sequence of Novosphingobium fuchskuhlense DSM 25065 isolated from a surface water sample of the southwest basin of Lake Grosse Fuchskuhle.</title>
        <authorList>
            <person name="Ruckert C."/>
            <person name="Winkler A."/>
            <person name="Glaeser J."/>
            <person name="Grossart H.-P."/>
            <person name="Kalinowski J."/>
            <person name="Glaeser S."/>
        </authorList>
    </citation>
    <scope>NUCLEOTIDE SEQUENCE [LARGE SCALE GENOMIC DNA]</scope>
    <source>
        <strain evidence="2 3">FNE08-7</strain>
    </source>
</reference>
<feature type="signal peptide" evidence="1">
    <location>
        <begin position="1"/>
        <end position="19"/>
    </location>
</feature>
<comment type="caution">
    <text evidence="2">The sequence shown here is derived from an EMBL/GenBank/DDBJ whole genome shotgun (WGS) entry which is preliminary data.</text>
</comment>
<evidence type="ECO:0000256" key="1">
    <source>
        <dbReference type="SAM" id="SignalP"/>
    </source>
</evidence>
<evidence type="ECO:0000313" key="2">
    <source>
        <dbReference type="EMBL" id="KUR70703.1"/>
    </source>
</evidence>
<gene>
    <name evidence="2" type="ORF">AQZ52_12695</name>
</gene>
<dbReference type="AlphaFoldDB" id="A0A117UTS5"/>
<dbReference type="OrthoDB" id="7509105at2"/>
<evidence type="ECO:0008006" key="4">
    <source>
        <dbReference type="Google" id="ProtNLM"/>
    </source>
</evidence>
<proteinExistence type="predicted"/>
<dbReference type="EMBL" id="LLZS01000008">
    <property type="protein sequence ID" value="KUR70703.1"/>
    <property type="molecule type" value="Genomic_DNA"/>
</dbReference>
<protein>
    <recommendedName>
        <fullName evidence="4">Elongation factor P</fullName>
    </recommendedName>
</protein>
<name>A0A117UTS5_9SPHN</name>
<feature type="chain" id="PRO_5007156933" description="Elongation factor P" evidence="1">
    <location>
        <begin position="20"/>
        <end position="135"/>
    </location>
</feature>
<dbReference type="Proteomes" id="UP000058012">
    <property type="component" value="Unassembled WGS sequence"/>
</dbReference>
<keyword evidence="1" id="KW-0732">Signal</keyword>